<evidence type="ECO:0000256" key="1">
    <source>
        <dbReference type="PROSITE-ProRule" id="PRU00339"/>
    </source>
</evidence>
<dbReference type="SMART" id="SM00028">
    <property type="entry name" value="TPR"/>
    <property type="match status" value="7"/>
</dbReference>
<dbReference type="Gene3D" id="1.25.40.10">
    <property type="entry name" value="Tetratricopeptide repeat domain"/>
    <property type="match status" value="2"/>
</dbReference>
<reference evidence="2 3" key="1">
    <citation type="submission" date="2017-10" db="EMBL/GenBank/DDBJ databases">
        <title>Novel microbial diversity and functional potential in the marine mammal oral microbiome.</title>
        <authorList>
            <person name="Dudek N.K."/>
            <person name="Sun C.L."/>
            <person name="Burstein D."/>
            <person name="Kantor R.S."/>
            <person name="Aliaga Goltsman D.S."/>
            <person name="Bik E.M."/>
            <person name="Thomas B.C."/>
            <person name="Banfield J.F."/>
            <person name="Relman D.A."/>
        </authorList>
    </citation>
    <scope>NUCLEOTIDE SEQUENCE [LARGE SCALE GENOMIC DNA]</scope>
    <source>
        <strain evidence="2">DOLJORAL78_47_16</strain>
    </source>
</reference>
<evidence type="ECO:0000313" key="2">
    <source>
        <dbReference type="EMBL" id="PIE35439.1"/>
    </source>
</evidence>
<protein>
    <submittedName>
        <fullName evidence="2">Uncharacterized protein</fullName>
    </submittedName>
</protein>
<dbReference type="PANTHER" id="PTHR12558">
    <property type="entry name" value="CELL DIVISION CYCLE 16,23,27"/>
    <property type="match status" value="1"/>
</dbReference>
<dbReference type="Proteomes" id="UP000230821">
    <property type="component" value="Unassembled WGS sequence"/>
</dbReference>
<dbReference type="Pfam" id="PF13432">
    <property type="entry name" value="TPR_16"/>
    <property type="match status" value="2"/>
</dbReference>
<dbReference type="SUPFAM" id="SSF48452">
    <property type="entry name" value="TPR-like"/>
    <property type="match status" value="2"/>
</dbReference>
<dbReference type="Pfam" id="PF13176">
    <property type="entry name" value="TPR_7"/>
    <property type="match status" value="1"/>
</dbReference>
<proteinExistence type="predicted"/>
<evidence type="ECO:0000313" key="3">
    <source>
        <dbReference type="Proteomes" id="UP000230821"/>
    </source>
</evidence>
<dbReference type="InterPro" id="IPR011990">
    <property type="entry name" value="TPR-like_helical_dom_sf"/>
</dbReference>
<name>A0A2G6KKT9_9BACT</name>
<dbReference type="CDD" id="cd05483">
    <property type="entry name" value="retropepsin_like_bacteria"/>
    <property type="match status" value="1"/>
</dbReference>
<dbReference type="PANTHER" id="PTHR12558:SF13">
    <property type="entry name" value="CELL DIVISION CYCLE PROTEIN 27 HOMOLOG"/>
    <property type="match status" value="1"/>
</dbReference>
<dbReference type="PROSITE" id="PS50005">
    <property type="entry name" value="TPR"/>
    <property type="match status" value="2"/>
</dbReference>
<dbReference type="Pfam" id="PF13650">
    <property type="entry name" value="Asp_protease_2"/>
    <property type="match status" value="1"/>
</dbReference>
<feature type="repeat" description="TPR" evidence="1">
    <location>
        <begin position="254"/>
        <end position="287"/>
    </location>
</feature>
<feature type="repeat" description="TPR" evidence="1">
    <location>
        <begin position="31"/>
        <end position="64"/>
    </location>
</feature>
<comment type="caution">
    <text evidence="2">The sequence shown here is derived from an EMBL/GenBank/DDBJ whole genome shotgun (WGS) entry which is preliminary data.</text>
</comment>
<organism evidence="2 3">
    <name type="scientific">candidate division KSB3 bacterium</name>
    <dbReference type="NCBI Taxonomy" id="2044937"/>
    <lineage>
        <taxon>Bacteria</taxon>
        <taxon>candidate division KSB3</taxon>
    </lineage>
</organism>
<gene>
    <name evidence="2" type="ORF">CSA56_04205</name>
</gene>
<dbReference type="InterPro" id="IPR019734">
    <property type="entry name" value="TPR_rpt"/>
</dbReference>
<dbReference type="Gene3D" id="2.40.70.10">
    <property type="entry name" value="Acid Proteases"/>
    <property type="match status" value="1"/>
</dbReference>
<sequence>MPEKKMILISMMLAILLSHLLFGCHSSSPTTEDYYQEGLKYKSQNAFQQAAEQFRLALSLNPHHADSHRERGIVLCHTQNYRQAVKHLLRAQQYGDVSYHVASWMGYAYERLKKWNLAEHFYQEALKRAPTLIDIRLRLADLFEQQNKRQNAAEILLEALALKPDIESADFLQHRALLLQQPQSQEIHQELADLYIRHGDMTRGIYEYRQAQSLEDDNPDDVLEFAIFCLNREQYASALNYFQQAESLGHSAQPDVRAGLGVAYEQLERYEDAVREYRTVLHLEPQWHELHLKIAELLKKLHKPLEAADELEHLYSLSLHTPQSPLGTGIFPDANQLWAEILRLRSETLDKAVVYIQPSQYYPVVHATVNTTISVTLLVEEDARYTILSERLAQSLGIHITSRTSDVQFYVDGQRYSAPLINLPSLKVGGLEVRNIPTVIWDLSRYPGIDGFLGKSFLKHFQVEIKNAERLFILTKFSS</sequence>
<dbReference type="InterPro" id="IPR034122">
    <property type="entry name" value="Retropepsin-like_bacterial"/>
</dbReference>
<keyword evidence="1" id="KW-0802">TPR repeat</keyword>
<dbReference type="EMBL" id="PDSK01000043">
    <property type="protein sequence ID" value="PIE35439.1"/>
    <property type="molecule type" value="Genomic_DNA"/>
</dbReference>
<dbReference type="AlphaFoldDB" id="A0A2G6KKT9"/>
<dbReference type="InterPro" id="IPR021109">
    <property type="entry name" value="Peptidase_aspartic_dom_sf"/>
</dbReference>
<accession>A0A2G6KKT9</accession>
<dbReference type="PROSITE" id="PS51257">
    <property type="entry name" value="PROKAR_LIPOPROTEIN"/>
    <property type="match status" value="1"/>
</dbReference>